<dbReference type="GeneID" id="68357690"/>
<dbReference type="Proteomes" id="UP000824596">
    <property type="component" value="Unassembled WGS sequence"/>
</dbReference>
<evidence type="ECO:0000313" key="2">
    <source>
        <dbReference type="EMBL" id="KAH0960406.1"/>
    </source>
</evidence>
<dbReference type="EMBL" id="JAIZPD010000010">
    <property type="protein sequence ID" value="KAH0960406.1"/>
    <property type="molecule type" value="Genomic_DNA"/>
</dbReference>
<gene>
    <name evidence="2" type="ORF">HRG_08561</name>
</gene>
<dbReference type="AlphaFoldDB" id="A0A9P8SF61"/>
<evidence type="ECO:0000313" key="3">
    <source>
        <dbReference type="Proteomes" id="UP000824596"/>
    </source>
</evidence>
<dbReference type="OrthoDB" id="5151118at2759"/>
<comment type="caution">
    <text evidence="2">The sequence shown here is derived from an EMBL/GenBank/DDBJ whole genome shotgun (WGS) entry which is preliminary data.</text>
</comment>
<sequence>MAPNPADQARLPPQEQEPMTPRTLQEPEALLRQAPRAGLAELLLPRRAQQPDDSPFGSTNSDNAHTDTDQLDAVMGDAADETETDEPDDLPEAQGPAVTVAHAAERLIANQMEAQQAKLAVFRAFCTAFDKTAAQFNSGHELSFAKEFSRGFISYWDDALNGAPTRAGQNVNNRHGRDGTAPTYAAMAQKGMAQTRAPLPARLGPKPRKAPPVQPPKDDLRVFVRLDDKSPAWGYQGHAIRAHVAKTLNLGTERMPQIARVKTGWAIRASDREARDLLVERQDDWAARLGAVAVEGFQKWHTYAVADCPRQLTDIWGAAVDYDQAIKEEIKLQTGAEPIDVHIARDTPKAPTSPL</sequence>
<proteinExistence type="predicted"/>
<accession>A0A9P8SF61</accession>
<protein>
    <submittedName>
        <fullName evidence="2">Ribonuclease H-like protein</fullName>
    </submittedName>
</protein>
<keyword evidence="3" id="KW-1185">Reference proteome</keyword>
<evidence type="ECO:0000256" key="1">
    <source>
        <dbReference type="SAM" id="MobiDB-lite"/>
    </source>
</evidence>
<feature type="compositionally biased region" description="Acidic residues" evidence="1">
    <location>
        <begin position="78"/>
        <end position="91"/>
    </location>
</feature>
<name>A0A9P8SF61_9HYPO</name>
<feature type="region of interest" description="Disordered" evidence="1">
    <location>
        <begin position="198"/>
        <end position="217"/>
    </location>
</feature>
<dbReference type="RefSeq" id="XP_044717919.1">
    <property type="nucleotide sequence ID" value="XM_044867032.1"/>
</dbReference>
<reference evidence="2" key="1">
    <citation type="submission" date="2021-09" db="EMBL/GenBank/DDBJ databases">
        <title>A high-quality genome of the endoparasitic fungus Hirsutella rhossiliensis with a comparison of Hirsutella genomes reveals transposable elements contributing to genome size variation.</title>
        <authorList>
            <person name="Lin R."/>
            <person name="Jiao Y."/>
            <person name="Sun X."/>
            <person name="Ling J."/>
            <person name="Xie B."/>
            <person name="Cheng X."/>
        </authorList>
    </citation>
    <scope>NUCLEOTIDE SEQUENCE</scope>
    <source>
        <strain evidence="2">HR02</strain>
    </source>
</reference>
<organism evidence="2 3">
    <name type="scientific">Hirsutella rhossiliensis</name>
    <dbReference type="NCBI Taxonomy" id="111463"/>
    <lineage>
        <taxon>Eukaryota</taxon>
        <taxon>Fungi</taxon>
        <taxon>Dikarya</taxon>
        <taxon>Ascomycota</taxon>
        <taxon>Pezizomycotina</taxon>
        <taxon>Sordariomycetes</taxon>
        <taxon>Hypocreomycetidae</taxon>
        <taxon>Hypocreales</taxon>
        <taxon>Ophiocordycipitaceae</taxon>
        <taxon>Hirsutella</taxon>
    </lineage>
</organism>
<feature type="region of interest" description="Disordered" evidence="1">
    <location>
        <begin position="1"/>
        <end position="93"/>
    </location>
</feature>